<proteinExistence type="predicted"/>
<sequence length="189" mass="21127">MRRQIGIETSTFFTIGHSTRTIVELAELLQQSRVNFVVDVRSMPRSRTNPQFNGESLPGALASWRIGYQHIAALGGLRGKARGSEPSPNSYWRVSGFRNYADYALTETFAQGLAQLRELGSQHRCAIMCAEAVWWRCHRRIIADYLLGEGERVMHILGADHVEEASVTPGAVMREDGTIIYPGEHLLGK</sequence>
<accession>A0ABZ0VTG8</accession>
<dbReference type="RefSeq" id="WP_322414361.1">
    <property type="nucleotide sequence ID" value="NZ_CP139858.1"/>
</dbReference>
<name>A0ABZ0VTG8_9HYPH</name>
<dbReference type="InterPro" id="IPR007438">
    <property type="entry name" value="DUF488"/>
</dbReference>
<dbReference type="Proteomes" id="UP001322481">
    <property type="component" value="Chromosome"/>
</dbReference>
<protein>
    <submittedName>
        <fullName evidence="1">DUF488 domain-containing protein</fullName>
    </submittedName>
</protein>
<organism evidence="1 2">
    <name type="scientific">Mesorhizobium huakuii</name>
    <dbReference type="NCBI Taxonomy" id="28104"/>
    <lineage>
        <taxon>Bacteria</taxon>
        <taxon>Pseudomonadati</taxon>
        <taxon>Pseudomonadota</taxon>
        <taxon>Alphaproteobacteria</taxon>
        <taxon>Hyphomicrobiales</taxon>
        <taxon>Phyllobacteriaceae</taxon>
        <taxon>Mesorhizobium</taxon>
    </lineage>
</organism>
<evidence type="ECO:0000313" key="2">
    <source>
        <dbReference type="Proteomes" id="UP001322481"/>
    </source>
</evidence>
<dbReference type="InterPro" id="IPR014519">
    <property type="entry name" value="UCP024492"/>
</dbReference>
<gene>
    <name evidence="1" type="ORF">U0R22_003752</name>
</gene>
<reference evidence="1 2" key="1">
    <citation type="submission" date="2023-11" db="EMBL/GenBank/DDBJ databases">
        <authorList>
            <person name="Panchal A.K."/>
            <person name="Meaney J.S."/>
            <person name="Karas B.J."/>
            <person name="diCenzo G.C."/>
        </authorList>
    </citation>
    <scope>NUCLEOTIDE SEQUENCE [LARGE SCALE GENOMIC DNA]</scope>
    <source>
        <strain evidence="1 2">NZP2235</strain>
    </source>
</reference>
<evidence type="ECO:0000313" key="1">
    <source>
        <dbReference type="EMBL" id="WQB99569.1"/>
    </source>
</evidence>
<dbReference type="Pfam" id="PF04343">
    <property type="entry name" value="DUF488"/>
    <property type="match status" value="1"/>
</dbReference>
<dbReference type="PANTHER" id="PTHR39337:SF1">
    <property type="entry name" value="BLR5642 PROTEIN"/>
    <property type="match status" value="1"/>
</dbReference>
<dbReference type="PIRSF" id="PIRSF024492">
    <property type="entry name" value="UCP024492"/>
    <property type="match status" value="1"/>
</dbReference>
<dbReference type="EMBL" id="CP139858">
    <property type="protein sequence ID" value="WQB99569.1"/>
    <property type="molecule type" value="Genomic_DNA"/>
</dbReference>
<dbReference type="PANTHER" id="PTHR39337">
    <property type="entry name" value="BLR5642 PROTEIN"/>
    <property type="match status" value="1"/>
</dbReference>
<keyword evidence="2" id="KW-1185">Reference proteome</keyword>